<organism evidence="1 2">
    <name type="scientific">Phocaeicola coprocola</name>
    <dbReference type="NCBI Taxonomy" id="310298"/>
    <lineage>
        <taxon>Bacteria</taxon>
        <taxon>Pseudomonadati</taxon>
        <taxon>Bacteroidota</taxon>
        <taxon>Bacteroidia</taxon>
        <taxon>Bacteroidales</taxon>
        <taxon>Bacteroidaceae</taxon>
        <taxon>Phocaeicola</taxon>
    </lineage>
</organism>
<keyword evidence="2" id="KW-1185">Reference proteome</keyword>
<protein>
    <submittedName>
        <fullName evidence="1">DUF4251 domain-containing protein</fullName>
    </submittedName>
</protein>
<sequence length="183" mass="20848">MNNRFFCLSCTGQPIRKEKLMKTFRYLIVAVLFLLVAGTSGAQTREEKKEALKTYVGEQVNGRTFKLEASMAYPMSGRSILLTTPYGLQMKKDSVDVYLPYYGRAYQIPYGGGEGLRFKAPVENYSSKLKKDRYRITFEATTSEDNFRFSVDLYDDGSANIHVTMRNRQPIHYSGQLDATGLQ</sequence>
<accession>A0A412GZ84</accession>
<comment type="caution">
    <text evidence="1">The sequence shown here is derived from an EMBL/GenBank/DDBJ whole genome shotgun (WGS) entry which is preliminary data.</text>
</comment>
<gene>
    <name evidence="1" type="ORF">DWY20_01100</name>
</gene>
<dbReference type="Proteomes" id="UP000285864">
    <property type="component" value="Unassembled WGS sequence"/>
</dbReference>
<dbReference type="InterPro" id="IPR025347">
    <property type="entry name" value="DUF4251"/>
</dbReference>
<dbReference type="Gene3D" id="2.40.128.410">
    <property type="match status" value="1"/>
</dbReference>
<dbReference type="Pfam" id="PF14059">
    <property type="entry name" value="DUF4251"/>
    <property type="match status" value="1"/>
</dbReference>
<evidence type="ECO:0000313" key="1">
    <source>
        <dbReference type="EMBL" id="RGS00262.1"/>
    </source>
</evidence>
<evidence type="ECO:0000313" key="2">
    <source>
        <dbReference type="Proteomes" id="UP000285864"/>
    </source>
</evidence>
<reference evidence="1 2" key="1">
    <citation type="submission" date="2018-08" db="EMBL/GenBank/DDBJ databases">
        <title>A genome reference for cultivated species of the human gut microbiota.</title>
        <authorList>
            <person name="Zou Y."/>
            <person name="Xue W."/>
            <person name="Luo G."/>
        </authorList>
    </citation>
    <scope>NUCLEOTIDE SEQUENCE [LARGE SCALE GENOMIC DNA]</scope>
    <source>
        <strain evidence="1 2">AF24-2</strain>
    </source>
</reference>
<proteinExistence type="predicted"/>
<dbReference type="AlphaFoldDB" id="A0A412GZ84"/>
<dbReference type="EMBL" id="QRUU01000002">
    <property type="protein sequence ID" value="RGS00262.1"/>
    <property type="molecule type" value="Genomic_DNA"/>
</dbReference>
<name>A0A412GZ84_9BACT</name>